<keyword evidence="1" id="KW-0812">Transmembrane</keyword>
<protein>
    <submittedName>
        <fullName evidence="2">Uncharacterized protein</fullName>
    </submittedName>
</protein>
<evidence type="ECO:0000256" key="1">
    <source>
        <dbReference type="SAM" id="Phobius"/>
    </source>
</evidence>
<feature type="transmembrane region" description="Helical" evidence="1">
    <location>
        <begin position="7"/>
        <end position="29"/>
    </location>
</feature>
<keyword evidence="3" id="KW-1185">Reference proteome</keyword>
<feature type="transmembrane region" description="Helical" evidence="1">
    <location>
        <begin position="172"/>
        <end position="190"/>
    </location>
</feature>
<reference evidence="2" key="2">
    <citation type="submission" date="2020-09" db="EMBL/GenBank/DDBJ databases">
        <authorList>
            <person name="Sun Q."/>
            <person name="Zhou Y."/>
        </authorList>
    </citation>
    <scope>NUCLEOTIDE SEQUENCE</scope>
    <source>
        <strain evidence="2">CGMCC 4.7398</strain>
    </source>
</reference>
<feature type="transmembrane region" description="Helical" evidence="1">
    <location>
        <begin position="118"/>
        <end position="140"/>
    </location>
</feature>
<organism evidence="2 3">
    <name type="scientific">Promicromonospora soli</name>
    <dbReference type="NCBI Taxonomy" id="2035533"/>
    <lineage>
        <taxon>Bacteria</taxon>
        <taxon>Bacillati</taxon>
        <taxon>Actinomycetota</taxon>
        <taxon>Actinomycetes</taxon>
        <taxon>Micrococcales</taxon>
        <taxon>Promicromonosporaceae</taxon>
        <taxon>Promicromonospora</taxon>
    </lineage>
</organism>
<name>A0A919G848_9MICO</name>
<accession>A0A919G848</accession>
<feature type="transmembrane region" description="Helical" evidence="1">
    <location>
        <begin position="49"/>
        <end position="73"/>
    </location>
</feature>
<comment type="caution">
    <text evidence="2">The sequence shown here is derived from an EMBL/GenBank/DDBJ whole genome shotgun (WGS) entry which is preliminary data.</text>
</comment>
<gene>
    <name evidence="2" type="ORF">GCM10017772_44330</name>
</gene>
<dbReference type="EMBL" id="BNAS01000009">
    <property type="protein sequence ID" value="GHH79186.1"/>
    <property type="molecule type" value="Genomic_DNA"/>
</dbReference>
<keyword evidence="1" id="KW-0472">Membrane</keyword>
<feature type="transmembrane region" description="Helical" evidence="1">
    <location>
        <begin position="147"/>
        <end position="166"/>
    </location>
</feature>
<dbReference type="Proteomes" id="UP000627369">
    <property type="component" value="Unassembled WGS sequence"/>
</dbReference>
<feature type="transmembrane region" description="Helical" evidence="1">
    <location>
        <begin position="80"/>
        <end position="98"/>
    </location>
</feature>
<evidence type="ECO:0000313" key="3">
    <source>
        <dbReference type="Proteomes" id="UP000627369"/>
    </source>
</evidence>
<keyword evidence="1" id="KW-1133">Transmembrane helix</keyword>
<dbReference type="RefSeq" id="WP_189671476.1">
    <property type="nucleotide sequence ID" value="NZ_BNAS01000009.1"/>
</dbReference>
<reference evidence="2" key="1">
    <citation type="journal article" date="2014" name="Int. J. Syst. Evol. Microbiol.">
        <title>Complete genome sequence of Corynebacterium casei LMG S-19264T (=DSM 44701T), isolated from a smear-ripened cheese.</title>
        <authorList>
            <consortium name="US DOE Joint Genome Institute (JGI-PGF)"/>
            <person name="Walter F."/>
            <person name="Albersmeier A."/>
            <person name="Kalinowski J."/>
            <person name="Ruckert C."/>
        </authorList>
    </citation>
    <scope>NUCLEOTIDE SEQUENCE</scope>
    <source>
        <strain evidence="2">CGMCC 4.7398</strain>
    </source>
</reference>
<dbReference type="AlphaFoldDB" id="A0A919G848"/>
<evidence type="ECO:0000313" key="2">
    <source>
        <dbReference type="EMBL" id="GHH79186.1"/>
    </source>
</evidence>
<sequence length="192" mass="19894">MLLRLSAIALLAGASFIVGAMLPISWRVFPEPSSDKKLEHILASATQWTLANVLFGVGAAAVAGGIVLFALGVDGLAARVMALVSGVLALAGLVPWIVHLSARVTDPAAFARGDLPSWWLWTYFILTPLAIALFGAALLASGLLAAWVGWTMIGTMAATIVATLIAGDMVPAVYYLVTLLPGTMLLIAAARA</sequence>
<proteinExistence type="predicted"/>